<gene>
    <name evidence="3" type="ORF">GALL_285030</name>
</gene>
<dbReference type="InterPro" id="IPR025159">
    <property type="entry name" value="AbiEi_N"/>
</dbReference>
<accession>A0A1J5R127</accession>
<name>A0A1J5R127_9ZZZZ</name>
<organism evidence="3">
    <name type="scientific">mine drainage metagenome</name>
    <dbReference type="NCBI Taxonomy" id="410659"/>
    <lineage>
        <taxon>unclassified sequences</taxon>
        <taxon>metagenomes</taxon>
        <taxon>ecological metagenomes</taxon>
    </lineage>
</organism>
<reference evidence="3" key="1">
    <citation type="submission" date="2016-10" db="EMBL/GenBank/DDBJ databases">
        <title>Sequence of Gallionella enrichment culture.</title>
        <authorList>
            <person name="Poehlein A."/>
            <person name="Muehling M."/>
            <person name="Daniel R."/>
        </authorList>
    </citation>
    <scope>NUCLEOTIDE SEQUENCE</scope>
</reference>
<dbReference type="Pfam" id="PF13338">
    <property type="entry name" value="AbiEi_4"/>
    <property type="match status" value="1"/>
</dbReference>
<comment type="caution">
    <text evidence="3">The sequence shown here is derived from an EMBL/GenBank/DDBJ whole genome shotgun (WGS) entry which is preliminary data.</text>
</comment>
<feature type="region of interest" description="Disordered" evidence="1">
    <location>
        <begin position="291"/>
        <end position="314"/>
    </location>
</feature>
<evidence type="ECO:0000256" key="1">
    <source>
        <dbReference type="SAM" id="MobiDB-lite"/>
    </source>
</evidence>
<feature type="domain" description="AbiEi antitoxin N-terminal" evidence="2">
    <location>
        <begin position="10"/>
        <end position="53"/>
    </location>
</feature>
<dbReference type="AlphaFoldDB" id="A0A1J5R127"/>
<proteinExistence type="predicted"/>
<evidence type="ECO:0000313" key="3">
    <source>
        <dbReference type="EMBL" id="OIQ89616.1"/>
    </source>
</evidence>
<protein>
    <recommendedName>
        <fullName evidence="2">AbiEi antitoxin N-terminal domain-containing protein</fullName>
    </recommendedName>
</protein>
<sequence length="314" mass="33439">MSDAAATASRLAAGQWGLLTTAQAQMHGISRDQLNHLVSVGILERVEHGVYAATAAPDGYRDKRVAWLVLAPGMMAEERLADPAATGVLSHTSAAALHQLGDLLDDIPEVTVSHRKQTRRPMRVHRLPLTASDITLVDGLPVTTPERTVADLLRDGHDLDHVARLTGDGLTRGVIDLTTLARQLEPVAHRMGADDGPAAVDRLIEIAGLDVTSLLHSPAGQDLVNVGWTSAIQWILDSVQQTRPDAESATASPRPEKQAPAPAVDIAAQLKNSPAVRAAIDAAQSPQVRSTLRWLNSPAGRDATRVAQTTQQRA</sequence>
<feature type="region of interest" description="Disordered" evidence="1">
    <location>
        <begin position="243"/>
        <end position="262"/>
    </location>
</feature>
<evidence type="ECO:0000259" key="2">
    <source>
        <dbReference type="Pfam" id="PF13338"/>
    </source>
</evidence>
<dbReference type="EMBL" id="MLJW01000323">
    <property type="protein sequence ID" value="OIQ89616.1"/>
    <property type="molecule type" value="Genomic_DNA"/>
</dbReference>